<dbReference type="AlphaFoldDB" id="A0A8K0UGV2"/>
<keyword evidence="2" id="KW-1185">Reference proteome</keyword>
<comment type="caution">
    <text evidence="1">The sequence shown here is derived from an EMBL/GenBank/DDBJ whole genome shotgun (WGS) entry which is preliminary data.</text>
</comment>
<dbReference type="Gene3D" id="3.80.10.10">
    <property type="entry name" value="Ribonuclease Inhibitor"/>
    <property type="match status" value="1"/>
</dbReference>
<dbReference type="OrthoDB" id="3188866at2759"/>
<reference evidence="1" key="1">
    <citation type="journal article" date="2021" name="New Phytol.">
        <title>Evolutionary innovations through gain and loss of genes in the ectomycorrhizal Boletales.</title>
        <authorList>
            <person name="Wu G."/>
            <person name="Miyauchi S."/>
            <person name="Morin E."/>
            <person name="Kuo A."/>
            <person name="Drula E."/>
            <person name="Varga T."/>
            <person name="Kohler A."/>
            <person name="Feng B."/>
            <person name="Cao Y."/>
            <person name="Lipzen A."/>
            <person name="Daum C."/>
            <person name="Hundley H."/>
            <person name="Pangilinan J."/>
            <person name="Johnson J."/>
            <person name="Barry K."/>
            <person name="LaButti K."/>
            <person name="Ng V."/>
            <person name="Ahrendt S."/>
            <person name="Min B."/>
            <person name="Choi I.G."/>
            <person name="Park H."/>
            <person name="Plett J.M."/>
            <person name="Magnuson J."/>
            <person name="Spatafora J.W."/>
            <person name="Nagy L.G."/>
            <person name="Henrissat B."/>
            <person name="Grigoriev I.V."/>
            <person name="Yang Z.L."/>
            <person name="Xu J."/>
            <person name="Martin F.M."/>
        </authorList>
    </citation>
    <scope>NUCLEOTIDE SEQUENCE</scope>
    <source>
        <strain evidence="1">KKN 215</strain>
    </source>
</reference>
<proteinExistence type="predicted"/>
<dbReference type="Proteomes" id="UP000813824">
    <property type="component" value="Unassembled WGS sequence"/>
</dbReference>
<accession>A0A8K0UGV2</accession>
<evidence type="ECO:0000313" key="1">
    <source>
        <dbReference type="EMBL" id="KAH8082463.1"/>
    </source>
</evidence>
<protein>
    <submittedName>
        <fullName evidence="1">Uncharacterized protein</fullName>
    </submittedName>
</protein>
<dbReference type="SUPFAM" id="SSF52047">
    <property type="entry name" value="RNI-like"/>
    <property type="match status" value="1"/>
</dbReference>
<dbReference type="EMBL" id="JAEVFJ010000050">
    <property type="protein sequence ID" value="KAH8082463.1"/>
    <property type="molecule type" value="Genomic_DNA"/>
</dbReference>
<evidence type="ECO:0000313" key="2">
    <source>
        <dbReference type="Proteomes" id="UP000813824"/>
    </source>
</evidence>
<organism evidence="1 2">
    <name type="scientific">Cristinia sonorae</name>
    <dbReference type="NCBI Taxonomy" id="1940300"/>
    <lineage>
        <taxon>Eukaryota</taxon>
        <taxon>Fungi</taxon>
        <taxon>Dikarya</taxon>
        <taxon>Basidiomycota</taxon>
        <taxon>Agaricomycotina</taxon>
        <taxon>Agaricomycetes</taxon>
        <taxon>Agaricomycetidae</taxon>
        <taxon>Agaricales</taxon>
        <taxon>Pleurotineae</taxon>
        <taxon>Stephanosporaceae</taxon>
        <taxon>Cristinia</taxon>
    </lineage>
</organism>
<dbReference type="InterPro" id="IPR032675">
    <property type="entry name" value="LRR_dom_sf"/>
</dbReference>
<sequence length="379" mass="42795">MQLSLETYSLIVKYVAGRGNLASLCRVSKAFQKAAERKLYNTLDLRGFTRTASVCRLLASTSRLAALVEALSIHYSDEIEDSEYSDEDESVYSDSADIDAYWDDVACALRNTTKLKHLNIYVEGGDEAAHSWILNNCTFQLHSFHCDLPWDTHLSSFLDTQTELSDLYILDFRSSSDPSNEISSLSPPRVSSLPNLSTLECTFMEAATALSPGRPITRLKTCFSRSQITEKREEMRDLFSKLRKSCKPLRSLDIADSSYTQEFSMELLNTVVNTFANTNNLCYLGTLVLPVGGRERIAFYSSLMRLHKLQCIEVEVSDWDPAPTTPGALRALTLELRIYCPSITRVVFVQDFDRVVMKMEDNLCVVDGDVNTDTLWREI</sequence>
<name>A0A8K0UGV2_9AGAR</name>
<gene>
    <name evidence="1" type="ORF">BXZ70DRAFT_901071</name>
</gene>